<keyword evidence="5 7" id="KW-0413">Isomerase</keyword>
<keyword evidence="9" id="KW-1185">Reference proteome</keyword>
<dbReference type="Pfam" id="PF04131">
    <property type="entry name" value="NanE"/>
    <property type="match status" value="1"/>
</dbReference>
<evidence type="ECO:0000256" key="2">
    <source>
        <dbReference type="ARBA" id="ARBA00002147"/>
    </source>
</evidence>
<dbReference type="HAMAP" id="MF_01235">
    <property type="entry name" value="ManNAc6P_epimer"/>
    <property type="match status" value="1"/>
</dbReference>
<dbReference type="GO" id="GO:0047465">
    <property type="term" value="F:N-acylglucosamine-6-phosphate 2-epimerase activity"/>
    <property type="evidence" value="ECO:0007669"/>
    <property type="project" value="UniProtKB-EC"/>
</dbReference>
<name>A0ABW5PJ96_9BACL</name>
<evidence type="ECO:0000256" key="5">
    <source>
        <dbReference type="ARBA" id="ARBA00023235"/>
    </source>
</evidence>
<comment type="catalytic activity">
    <reaction evidence="1 7">
        <text>an N-acyl-D-glucosamine 6-phosphate = an N-acyl-D-mannosamine 6-phosphate</text>
        <dbReference type="Rhea" id="RHEA:23932"/>
        <dbReference type="ChEBI" id="CHEBI:57599"/>
        <dbReference type="ChEBI" id="CHEBI:57666"/>
        <dbReference type="EC" id="5.1.3.9"/>
    </reaction>
</comment>
<evidence type="ECO:0000256" key="1">
    <source>
        <dbReference type="ARBA" id="ARBA00000056"/>
    </source>
</evidence>
<organism evidence="8 9">
    <name type="scientific">Paenibacillus gansuensis</name>
    <dbReference type="NCBI Taxonomy" id="306542"/>
    <lineage>
        <taxon>Bacteria</taxon>
        <taxon>Bacillati</taxon>
        <taxon>Bacillota</taxon>
        <taxon>Bacilli</taxon>
        <taxon>Bacillales</taxon>
        <taxon>Paenibacillaceae</taxon>
        <taxon>Paenibacillus</taxon>
    </lineage>
</organism>
<accession>A0ABW5PJ96</accession>
<reference evidence="9" key="1">
    <citation type="journal article" date="2019" name="Int. J. Syst. Evol. Microbiol.">
        <title>The Global Catalogue of Microorganisms (GCM) 10K type strain sequencing project: providing services to taxonomists for standard genome sequencing and annotation.</title>
        <authorList>
            <consortium name="The Broad Institute Genomics Platform"/>
            <consortium name="The Broad Institute Genome Sequencing Center for Infectious Disease"/>
            <person name="Wu L."/>
            <person name="Ma J."/>
        </authorList>
    </citation>
    <scope>NUCLEOTIDE SEQUENCE [LARGE SCALE GENOMIC DNA]</scope>
    <source>
        <strain evidence="9">KCTC 3950</strain>
    </source>
</reference>
<dbReference type="CDD" id="cd04729">
    <property type="entry name" value="NanE"/>
    <property type="match status" value="1"/>
</dbReference>
<evidence type="ECO:0000256" key="7">
    <source>
        <dbReference type="HAMAP-Rule" id="MF_01235"/>
    </source>
</evidence>
<evidence type="ECO:0000313" key="8">
    <source>
        <dbReference type="EMBL" id="MFD2615375.1"/>
    </source>
</evidence>
<comment type="function">
    <text evidence="2 7">Converts N-acetylmannosamine-6-phosphate (ManNAc-6-P) to N-acetylglucosamine-6-phosphate (GlcNAc-6-P).</text>
</comment>
<gene>
    <name evidence="7" type="primary">nanE</name>
    <name evidence="8" type="ORF">ACFSUF_23510</name>
</gene>
<dbReference type="NCBIfam" id="NF002231">
    <property type="entry name" value="PRK01130.1"/>
    <property type="match status" value="1"/>
</dbReference>
<dbReference type="Gene3D" id="3.20.20.70">
    <property type="entry name" value="Aldolase class I"/>
    <property type="match status" value="1"/>
</dbReference>
<comment type="pathway">
    <text evidence="3 7">Amino-sugar metabolism; N-acetylneuraminate degradation; D-fructose 6-phosphate from N-acetylneuraminate: step 3/5.</text>
</comment>
<dbReference type="SUPFAM" id="SSF51366">
    <property type="entry name" value="Ribulose-phoshate binding barrel"/>
    <property type="match status" value="1"/>
</dbReference>
<dbReference type="EC" id="5.1.3.9" evidence="7"/>
<dbReference type="InterPro" id="IPR007260">
    <property type="entry name" value="NanE"/>
</dbReference>
<evidence type="ECO:0000313" key="9">
    <source>
        <dbReference type="Proteomes" id="UP001597541"/>
    </source>
</evidence>
<evidence type="ECO:0000256" key="3">
    <source>
        <dbReference type="ARBA" id="ARBA00005081"/>
    </source>
</evidence>
<sequence length="238" mass="25175">MRHPIFEQLHKGLIVSCQALEGEPLFGASHMAKMAKAAEMGGAAAIRANSAGDVRAIRAETKLPVIGLVKRDYPDSEVYITPTAKEVDELLEAGADIIAVDATGRPRPDGGTLEDLVSYMKSRDAVIMADISTLAEAVYAAALGVDCVSTTMSGYTGYSPQLTEPDFGLVRGAALQLSVPVIAEGRISDPAQAVKALEEGAFAVVVGTAITRPQVITSRYVDQIRKAVDRNGFESAHF</sequence>
<comment type="similarity">
    <text evidence="4 7">Belongs to the NanE family.</text>
</comment>
<dbReference type="RefSeq" id="WP_377607202.1">
    <property type="nucleotide sequence ID" value="NZ_JBHUME010000019.1"/>
</dbReference>
<dbReference type="InterPro" id="IPR013785">
    <property type="entry name" value="Aldolase_TIM"/>
</dbReference>
<dbReference type="PANTHER" id="PTHR36204">
    <property type="entry name" value="N-ACETYLMANNOSAMINE-6-PHOSPHATE 2-EPIMERASE-RELATED"/>
    <property type="match status" value="1"/>
</dbReference>
<dbReference type="PANTHER" id="PTHR36204:SF1">
    <property type="entry name" value="N-ACETYLMANNOSAMINE-6-PHOSPHATE 2-EPIMERASE-RELATED"/>
    <property type="match status" value="1"/>
</dbReference>
<comment type="caution">
    <text evidence="8">The sequence shown here is derived from an EMBL/GenBank/DDBJ whole genome shotgun (WGS) entry which is preliminary data.</text>
</comment>
<dbReference type="EMBL" id="JBHUME010000019">
    <property type="protein sequence ID" value="MFD2615375.1"/>
    <property type="molecule type" value="Genomic_DNA"/>
</dbReference>
<dbReference type="Proteomes" id="UP001597541">
    <property type="component" value="Unassembled WGS sequence"/>
</dbReference>
<dbReference type="InterPro" id="IPR011060">
    <property type="entry name" value="RibuloseP-bd_barrel"/>
</dbReference>
<keyword evidence="6 7" id="KW-0119">Carbohydrate metabolism</keyword>
<protein>
    <recommendedName>
        <fullName evidence="7">Putative N-acetylmannosamine-6-phosphate 2-epimerase</fullName>
        <ecNumber evidence="7">5.1.3.9</ecNumber>
    </recommendedName>
    <alternativeName>
        <fullName evidence="7">ManNAc-6-P epimerase</fullName>
    </alternativeName>
</protein>
<evidence type="ECO:0000256" key="6">
    <source>
        <dbReference type="ARBA" id="ARBA00023277"/>
    </source>
</evidence>
<evidence type="ECO:0000256" key="4">
    <source>
        <dbReference type="ARBA" id="ARBA00007439"/>
    </source>
</evidence>
<proteinExistence type="inferred from homology"/>